<dbReference type="GO" id="GO:0008324">
    <property type="term" value="F:monoatomic cation transmembrane transporter activity"/>
    <property type="evidence" value="ECO:0007669"/>
    <property type="project" value="InterPro"/>
</dbReference>
<feature type="transmembrane region" description="Helical" evidence="9">
    <location>
        <begin position="77"/>
        <end position="95"/>
    </location>
</feature>
<dbReference type="EMBL" id="BLRY01000006">
    <property type="protein sequence ID" value="GFP26825.1"/>
    <property type="molecule type" value="Genomic_DNA"/>
</dbReference>
<comment type="similarity">
    <text evidence="2">Belongs to the TrkH potassium transport family.</text>
</comment>
<keyword evidence="6 9" id="KW-1133">Transmembrane helix</keyword>
<keyword evidence="3" id="KW-0813">Transport</keyword>
<dbReference type="Proteomes" id="UP000576480">
    <property type="component" value="Unassembled WGS sequence"/>
</dbReference>
<evidence type="ECO:0000313" key="10">
    <source>
        <dbReference type="EMBL" id="GFP26825.1"/>
    </source>
</evidence>
<evidence type="ECO:0000256" key="9">
    <source>
        <dbReference type="SAM" id="Phobius"/>
    </source>
</evidence>
<feature type="transmembrane region" description="Helical" evidence="9">
    <location>
        <begin position="12"/>
        <end position="38"/>
    </location>
</feature>
<feature type="transmembrane region" description="Helical" evidence="9">
    <location>
        <begin position="217"/>
        <end position="234"/>
    </location>
</feature>
<evidence type="ECO:0000313" key="13">
    <source>
        <dbReference type="Proteomes" id="UP000591948"/>
    </source>
</evidence>
<feature type="transmembrane region" description="Helical" evidence="9">
    <location>
        <begin position="138"/>
        <end position="157"/>
    </location>
</feature>
<dbReference type="GO" id="GO:0030001">
    <property type="term" value="P:metal ion transport"/>
    <property type="evidence" value="ECO:0007669"/>
    <property type="project" value="UniProtKB-ARBA"/>
</dbReference>
<protein>
    <submittedName>
        <fullName evidence="11">Trk system potassium uptake protein</fullName>
    </submittedName>
</protein>
<feature type="transmembrane region" description="Helical" evidence="9">
    <location>
        <begin position="345"/>
        <end position="367"/>
    </location>
</feature>
<dbReference type="InterPro" id="IPR003445">
    <property type="entry name" value="Cat_transpt"/>
</dbReference>
<accession>A0A6V8PVL9</accession>
<evidence type="ECO:0000256" key="4">
    <source>
        <dbReference type="ARBA" id="ARBA00022475"/>
    </source>
</evidence>
<evidence type="ECO:0000256" key="6">
    <source>
        <dbReference type="ARBA" id="ARBA00022989"/>
    </source>
</evidence>
<evidence type="ECO:0000256" key="3">
    <source>
        <dbReference type="ARBA" id="ARBA00022448"/>
    </source>
</evidence>
<feature type="transmembrane region" description="Helical" evidence="9">
    <location>
        <begin position="186"/>
        <end position="205"/>
    </location>
</feature>
<keyword evidence="8 9" id="KW-0472">Membrane</keyword>
<dbReference type="EMBL" id="BLSB01000026">
    <property type="protein sequence ID" value="GFP34821.1"/>
    <property type="molecule type" value="Genomic_DNA"/>
</dbReference>
<dbReference type="PANTHER" id="PTHR32024:SF2">
    <property type="entry name" value="TRK SYSTEM POTASSIUM UPTAKE PROTEIN TRKG-RELATED"/>
    <property type="match status" value="1"/>
</dbReference>
<sequence>MILRPGLKDFQVVGLYVGKVVIGIGLLMTVPLLVSLYFQEWNATIDFAIGISACLLFGYSMEFLCYTRRDLTWTHGMVVAALAGLVAKGFVAIPYDLSGHFPSFLDATFDAMSGLTTTGLFVLNDLDHISNALNMWRHLITFAGGQGIIVVALMFMIRGTSGAFKLYVGEAREERLLPNVIQTARAIGFISLTYLVIGTAVLWVLNVIEGMSLERGFFHGLWLFMGAWSTAGFAPQSLNLLYYHSLLIELATMVLFIIGSFNFALHYAVWRGDRREIYRNLEIISFSITVAITFTLVVIGLTQLNIYPDAMSLFRKGFYILISGHTGTGNQTIFARQFVNNWGPLAMLGVTMAMAIGGSACSTCGGIKGLRMGILFKSLGYELRRLISPESSVVVQKIHHIRDTILDNRMARAAMFITICFIFINYGLGTIVGVLYGYPLSEALFEAVSAGSTTGLSVGITSSSMPTLLKVVYMFQMWVGRLEFMAVFALFGFVFAAVRGE</sequence>
<keyword evidence="4" id="KW-1003">Cell membrane</keyword>
<feature type="transmembrane region" description="Helical" evidence="9">
    <location>
        <begin position="413"/>
        <end position="438"/>
    </location>
</feature>
<feature type="transmembrane region" description="Helical" evidence="9">
    <location>
        <begin position="478"/>
        <end position="498"/>
    </location>
</feature>
<keyword evidence="5 9" id="KW-0812">Transmembrane</keyword>
<evidence type="ECO:0000313" key="11">
    <source>
        <dbReference type="EMBL" id="GFP34821.1"/>
    </source>
</evidence>
<keyword evidence="13" id="KW-1185">Reference proteome</keyword>
<feature type="transmembrane region" description="Helical" evidence="9">
    <location>
        <begin position="107"/>
        <end position="126"/>
    </location>
</feature>
<proteinExistence type="inferred from homology"/>
<evidence type="ECO:0000256" key="8">
    <source>
        <dbReference type="ARBA" id="ARBA00023136"/>
    </source>
</evidence>
<organism evidence="11 12">
    <name type="scientific">Candidatus Hakubella thermalkaliphila</name>
    <dbReference type="NCBI Taxonomy" id="2754717"/>
    <lineage>
        <taxon>Bacteria</taxon>
        <taxon>Bacillati</taxon>
        <taxon>Actinomycetota</taxon>
        <taxon>Actinomycetota incertae sedis</taxon>
        <taxon>Candidatus Hakubellales</taxon>
        <taxon>Candidatus Hakubellaceae</taxon>
        <taxon>Candidatus Hakubella</taxon>
    </lineage>
</organism>
<feature type="transmembrane region" description="Helical" evidence="9">
    <location>
        <begin position="246"/>
        <end position="269"/>
    </location>
</feature>
<keyword evidence="7" id="KW-0406">Ion transport</keyword>
<name>A0A6V8PVL9_9ACTN</name>
<dbReference type="AlphaFoldDB" id="A0A6V8PVL9"/>
<dbReference type="RefSeq" id="WP_176229523.1">
    <property type="nucleotide sequence ID" value="NZ_BLRY01000006.1"/>
</dbReference>
<dbReference type="Pfam" id="PF02386">
    <property type="entry name" value="TrkH"/>
    <property type="match status" value="1"/>
</dbReference>
<evidence type="ECO:0000256" key="5">
    <source>
        <dbReference type="ARBA" id="ARBA00022692"/>
    </source>
</evidence>
<dbReference type="Proteomes" id="UP000591948">
    <property type="component" value="Unassembled WGS sequence"/>
</dbReference>
<feature type="transmembrane region" description="Helical" evidence="9">
    <location>
        <begin position="281"/>
        <end position="306"/>
    </location>
</feature>
<feature type="transmembrane region" description="Helical" evidence="9">
    <location>
        <begin position="44"/>
        <end position="65"/>
    </location>
</feature>
<comment type="subcellular location">
    <subcellularLocation>
        <location evidence="1">Cell membrane</location>
        <topology evidence="1">Multi-pass membrane protein</topology>
    </subcellularLocation>
</comment>
<dbReference type="PANTHER" id="PTHR32024">
    <property type="entry name" value="TRK SYSTEM POTASSIUM UPTAKE PROTEIN TRKG-RELATED"/>
    <property type="match status" value="1"/>
</dbReference>
<evidence type="ECO:0000256" key="2">
    <source>
        <dbReference type="ARBA" id="ARBA00009137"/>
    </source>
</evidence>
<gene>
    <name evidence="10" type="ORF">HKBW3S33_00239</name>
    <name evidence="11" type="ORF">HKBW3S43_00613</name>
</gene>
<reference evidence="12 13" key="1">
    <citation type="journal article" date="2020" name="Front. Microbiol.">
        <title>Single-cell genomics of novel Actinobacteria with the Wood-Ljungdahl pathway discovered in a serpentinizing system.</title>
        <authorList>
            <person name="Merino N."/>
            <person name="Kawai M."/>
            <person name="Boyd E.S."/>
            <person name="Colman D.R."/>
            <person name="McGlynn S.E."/>
            <person name="Nealson K.H."/>
            <person name="Kurokawa K."/>
            <person name="Hongoh Y."/>
        </authorList>
    </citation>
    <scope>NUCLEOTIDE SEQUENCE [LARGE SCALE GENOMIC DNA]</scope>
    <source>
        <strain evidence="10 13">S33</strain>
        <strain evidence="11 12">S43</strain>
    </source>
</reference>
<comment type="caution">
    <text evidence="11">The sequence shown here is derived from an EMBL/GenBank/DDBJ whole genome shotgun (WGS) entry which is preliminary data.</text>
</comment>
<evidence type="ECO:0000256" key="7">
    <source>
        <dbReference type="ARBA" id="ARBA00023065"/>
    </source>
</evidence>
<dbReference type="GO" id="GO:0005886">
    <property type="term" value="C:plasma membrane"/>
    <property type="evidence" value="ECO:0007669"/>
    <property type="project" value="UniProtKB-SubCell"/>
</dbReference>
<evidence type="ECO:0000256" key="1">
    <source>
        <dbReference type="ARBA" id="ARBA00004651"/>
    </source>
</evidence>
<evidence type="ECO:0000313" key="12">
    <source>
        <dbReference type="Proteomes" id="UP000576480"/>
    </source>
</evidence>